<protein>
    <recommendedName>
        <fullName evidence="3">Prohormone-1</fullName>
    </recommendedName>
</protein>
<evidence type="ECO:0000256" key="1">
    <source>
        <dbReference type="SAM" id="MobiDB-lite"/>
    </source>
</evidence>
<dbReference type="AlphaFoldDB" id="A0A7R9E419"/>
<name>A0A7R9E419_9NEOP</name>
<organism evidence="2">
    <name type="scientific">Timema monikensis</name>
    <dbReference type="NCBI Taxonomy" id="170555"/>
    <lineage>
        <taxon>Eukaryota</taxon>
        <taxon>Metazoa</taxon>
        <taxon>Ecdysozoa</taxon>
        <taxon>Arthropoda</taxon>
        <taxon>Hexapoda</taxon>
        <taxon>Insecta</taxon>
        <taxon>Pterygota</taxon>
        <taxon>Neoptera</taxon>
        <taxon>Polyneoptera</taxon>
        <taxon>Phasmatodea</taxon>
        <taxon>Timematodea</taxon>
        <taxon>Timematoidea</taxon>
        <taxon>Timematidae</taxon>
        <taxon>Timema</taxon>
    </lineage>
</organism>
<accession>A0A7R9E419</accession>
<reference evidence="2" key="1">
    <citation type="submission" date="2020-11" db="EMBL/GenBank/DDBJ databases">
        <authorList>
            <person name="Tran Van P."/>
        </authorList>
    </citation>
    <scope>NUCLEOTIDE SEQUENCE</scope>
</reference>
<evidence type="ECO:0008006" key="3">
    <source>
        <dbReference type="Google" id="ProtNLM"/>
    </source>
</evidence>
<gene>
    <name evidence="2" type="ORF">TMSB3V08_LOCUS3831</name>
</gene>
<sequence length="160" mass="17998">MHWDGIGKVALEFAGGRESGKTTPVHPTEIQTSNSPVLDRLPLHESSASVNNATEQLVDDDGSVETALINYLFAKQVVNRLRSQMDVSDLQRKRSYWKQCAFNAVSCFGKFRGTEMEDPRHRVGFQLRSFAITRDLPNHVIDTSSRSSTEVHTQIRLVLI</sequence>
<feature type="region of interest" description="Disordered" evidence="1">
    <location>
        <begin position="17"/>
        <end position="38"/>
    </location>
</feature>
<evidence type="ECO:0000313" key="2">
    <source>
        <dbReference type="EMBL" id="CAD7426964.1"/>
    </source>
</evidence>
<dbReference type="EMBL" id="OB793321">
    <property type="protein sequence ID" value="CAD7426964.1"/>
    <property type="molecule type" value="Genomic_DNA"/>
</dbReference>
<proteinExistence type="predicted"/>